<dbReference type="EMBL" id="DSQF01000030">
    <property type="protein sequence ID" value="HGZ44640.1"/>
    <property type="molecule type" value="Genomic_DNA"/>
</dbReference>
<feature type="compositionally biased region" description="Low complexity" evidence="1">
    <location>
        <begin position="186"/>
        <end position="206"/>
    </location>
</feature>
<protein>
    <recommendedName>
        <fullName evidence="2">FlgD/Vpr Ig-like domain-containing protein</fullName>
    </recommendedName>
</protein>
<evidence type="ECO:0000259" key="2">
    <source>
        <dbReference type="Pfam" id="PF13860"/>
    </source>
</evidence>
<dbReference type="Gene3D" id="2.60.40.4070">
    <property type="match status" value="1"/>
</dbReference>
<sequence length="320" mass="34330">MLPAQPSALGVTYGEHVGQAPALQADACSFVAPTTSDPVAGVPASTQFLVRARNSSGSRCRFSNVKVGRSLDNLAPAVAAPFAGVDSGGVSLLTWHPRAEPDLAGYRAGGTTTLRFGLATAGRASLAFHDASGRRIRELVADTLEAGEHAIAWDGRDESGRAAAPGLDFRALRDHRLHRHEEARRAGLSPRARSASGGRRPPRGRWPARAQALRSFACTRNARALNAWSARGVPEKRPNTVRARARFDRLDDARHQPPLAAGVLDHPAPRWLPRSCAGTAHPTAVAVRTAGSRPVHVRDRPPDRRLQLSVIFAARRCHHL</sequence>
<dbReference type="AlphaFoldDB" id="A0A832MM72"/>
<proteinExistence type="predicted"/>
<organism evidence="3">
    <name type="scientific">Eiseniibacteriota bacterium</name>
    <dbReference type="NCBI Taxonomy" id="2212470"/>
    <lineage>
        <taxon>Bacteria</taxon>
        <taxon>Candidatus Eiseniibacteriota</taxon>
    </lineage>
</organism>
<reference evidence="3" key="1">
    <citation type="journal article" date="2020" name="mSystems">
        <title>Genome- and Community-Level Interaction Insights into Carbon Utilization and Element Cycling Functions of Hydrothermarchaeota in Hydrothermal Sediment.</title>
        <authorList>
            <person name="Zhou Z."/>
            <person name="Liu Y."/>
            <person name="Xu W."/>
            <person name="Pan J."/>
            <person name="Luo Z.H."/>
            <person name="Li M."/>
        </authorList>
    </citation>
    <scope>NUCLEOTIDE SEQUENCE [LARGE SCALE GENOMIC DNA]</scope>
    <source>
        <strain evidence="3">SpSt-381</strain>
    </source>
</reference>
<feature type="region of interest" description="Disordered" evidence="1">
    <location>
        <begin position="180"/>
        <end position="206"/>
    </location>
</feature>
<evidence type="ECO:0000256" key="1">
    <source>
        <dbReference type="SAM" id="MobiDB-lite"/>
    </source>
</evidence>
<gene>
    <name evidence="3" type="ORF">ENR23_14760</name>
</gene>
<name>A0A832MM72_UNCEI</name>
<dbReference type="InterPro" id="IPR025965">
    <property type="entry name" value="FlgD/Vpr_Ig-like"/>
</dbReference>
<accession>A0A832MM72</accession>
<dbReference type="Pfam" id="PF13860">
    <property type="entry name" value="FlgD_ig"/>
    <property type="match status" value="1"/>
</dbReference>
<feature type="domain" description="FlgD/Vpr Ig-like" evidence="2">
    <location>
        <begin position="110"/>
        <end position="166"/>
    </location>
</feature>
<comment type="caution">
    <text evidence="3">The sequence shown here is derived from an EMBL/GenBank/DDBJ whole genome shotgun (WGS) entry which is preliminary data.</text>
</comment>
<evidence type="ECO:0000313" key="3">
    <source>
        <dbReference type="EMBL" id="HGZ44640.1"/>
    </source>
</evidence>